<proteinExistence type="predicted"/>
<dbReference type="EMBL" id="JBHRSW010000007">
    <property type="protein sequence ID" value="MFC3121189.1"/>
    <property type="molecule type" value="Genomic_DNA"/>
</dbReference>
<evidence type="ECO:0000313" key="1">
    <source>
        <dbReference type="EMBL" id="MFC3121189.1"/>
    </source>
</evidence>
<name>A0ABV7FLJ4_9ALTE</name>
<comment type="caution">
    <text evidence="1">The sequence shown here is derived from an EMBL/GenBank/DDBJ whole genome shotgun (WGS) entry which is preliminary data.</text>
</comment>
<accession>A0ABV7FLJ4</accession>
<protein>
    <submittedName>
        <fullName evidence="1">Gamma-glutamylcyclotransferase</fullName>
    </submittedName>
</protein>
<dbReference type="RefSeq" id="WP_376919326.1">
    <property type="nucleotide sequence ID" value="NZ_JBHRSW010000007.1"/>
</dbReference>
<organism evidence="1 2">
    <name type="scientific">Agaribacter flavus</name>
    <dbReference type="NCBI Taxonomy" id="1902781"/>
    <lineage>
        <taxon>Bacteria</taxon>
        <taxon>Pseudomonadati</taxon>
        <taxon>Pseudomonadota</taxon>
        <taxon>Gammaproteobacteria</taxon>
        <taxon>Alteromonadales</taxon>
        <taxon>Alteromonadaceae</taxon>
        <taxon>Agaribacter</taxon>
    </lineage>
</organism>
<gene>
    <name evidence="1" type="ORF">ACFOHL_06120</name>
</gene>
<evidence type="ECO:0000313" key="2">
    <source>
        <dbReference type="Proteomes" id="UP001595478"/>
    </source>
</evidence>
<keyword evidence="2" id="KW-1185">Reference proteome</keyword>
<sequence length="217" mass="24663">MPPFDQEQWKAWLQDKVLVAGYGSLLSADSRRLTSNLNTPTVSVQIKNWSRAWITRAYHENQTYVGALPSQGAWLNAQLVPSQIDAALVKREQDYRLTPITIKDIELTEPSADTASFKEILSNYPIYICETLENRPANQAYKVNFSYLATCLLGCFEKQGVEGMRAFMQTSTGLSKELLFMDNKAPLYPWAANLTPEFEALCKTIVEEYFAKTIYRP</sequence>
<dbReference type="Proteomes" id="UP001595478">
    <property type="component" value="Unassembled WGS sequence"/>
</dbReference>
<reference evidence="2" key="1">
    <citation type="journal article" date="2019" name="Int. J. Syst. Evol. Microbiol.">
        <title>The Global Catalogue of Microorganisms (GCM) 10K type strain sequencing project: providing services to taxonomists for standard genome sequencing and annotation.</title>
        <authorList>
            <consortium name="The Broad Institute Genomics Platform"/>
            <consortium name="The Broad Institute Genome Sequencing Center for Infectious Disease"/>
            <person name="Wu L."/>
            <person name="Ma J."/>
        </authorList>
    </citation>
    <scope>NUCLEOTIDE SEQUENCE [LARGE SCALE GENOMIC DNA]</scope>
    <source>
        <strain evidence="2">KCTC 52473</strain>
    </source>
</reference>